<evidence type="ECO:0000313" key="2">
    <source>
        <dbReference type="EMBL" id="OXA95347.1"/>
    </source>
</evidence>
<keyword evidence="1" id="KW-0472">Membrane</keyword>
<keyword evidence="1" id="KW-0812">Transmembrane</keyword>
<evidence type="ECO:0000313" key="3">
    <source>
        <dbReference type="Proteomes" id="UP000198424"/>
    </source>
</evidence>
<sequence length="56" mass="6676">MFEQVKHNLETIAGIEIFPILSLLIFFIFFVCLGIWVFSYKKEKIEEMSHIPLEEN</sequence>
<protein>
    <submittedName>
        <fullName evidence="2">Cytochrome C oxidase subunit IV</fullName>
    </submittedName>
</protein>
<comment type="caution">
    <text evidence="2">The sequence shown here is derived from an EMBL/GenBank/DDBJ whole genome shotgun (WGS) entry which is preliminary data.</text>
</comment>
<evidence type="ECO:0000256" key="1">
    <source>
        <dbReference type="SAM" id="Phobius"/>
    </source>
</evidence>
<dbReference type="Proteomes" id="UP000198424">
    <property type="component" value="Unassembled WGS sequence"/>
</dbReference>
<dbReference type="RefSeq" id="WP_081912460.1">
    <property type="nucleotide sequence ID" value="NZ_JBEWQG010000006.1"/>
</dbReference>
<proteinExistence type="predicted"/>
<feature type="transmembrane region" description="Helical" evidence="1">
    <location>
        <begin position="12"/>
        <end position="38"/>
    </location>
</feature>
<name>A0ABX4CJ28_FLAHY</name>
<accession>A0ABX4CJ28</accession>
<gene>
    <name evidence="2" type="ORF">B0A62_08545</name>
</gene>
<organism evidence="2 3">
    <name type="scientific">Flavobacterium hydatis</name>
    <name type="common">Cytophaga aquatilis</name>
    <dbReference type="NCBI Taxonomy" id="991"/>
    <lineage>
        <taxon>Bacteria</taxon>
        <taxon>Pseudomonadati</taxon>
        <taxon>Bacteroidota</taxon>
        <taxon>Flavobacteriia</taxon>
        <taxon>Flavobacteriales</taxon>
        <taxon>Flavobacteriaceae</taxon>
        <taxon>Flavobacterium</taxon>
    </lineage>
</organism>
<dbReference type="EMBL" id="MUGY01000007">
    <property type="protein sequence ID" value="OXA95347.1"/>
    <property type="molecule type" value="Genomic_DNA"/>
</dbReference>
<reference evidence="2 3" key="1">
    <citation type="submission" date="2016-11" db="EMBL/GenBank/DDBJ databases">
        <title>Whole genomes of Flavobacteriaceae.</title>
        <authorList>
            <person name="Stine C."/>
            <person name="Li C."/>
            <person name="Tadesse D."/>
        </authorList>
    </citation>
    <scope>NUCLEOTIDE SEQUENCE [LARGE SCALE GENOMIC DNA]</scope>
    <source>
        <strain evidence="2 3">ATCC 29551</strain>
    </source>
</reference>
<keyword evidence="3" id="KW-1185">Reference proteome</keyword>
<keyword evidence="1" id="KW-1133">Transmembrane helix</keyword>